<dbReference type="PANTHER" id="PTHR30204:SF94">
    <property type="entry name" value="HEAVY METAL-DEPENDENT TRANSCRIPTIONAL REGULATOR HI_0293-RELATED"/>
    <property type="match status" value="1"/>
</dbReference>
<keyword evidence="2" id="KW-0238">DNA-binding</keyword>
<dbReference type="PANTHER" id="PTHR30204">
    <property type="entry name" value="REDOX-CYCLING DRUG-SENSING TRANSCRIPTIONAL ACTIVATOR SOXR"/>
    <property type="match status" value="1"/>
</dbReference>
<proteinExistence type="predicted"/>
<gene>
    <name evidence="7" type="ORF">AB0L03_00655</name>
</gene>
<dbReference type="Proteomes" id="UP001552479">
    <property type="component" value="Unassembled WGS sequence"/>
</dbReference>
<dbReference type="Gene3D" id="1.10.1660.10">
    <property type="match status" value="1"/>
</dbReference>
<dbReference type="InterPro" id="IPR009061">
    <property type="entry name" value="DNA-bd_dom_put_sf"/>
</dbReference>
<dbReference type="CDD" id="cd03017">
    <property type="entry name" value="PRX_BCP"/>
    <property type="match status" value="1"/>
</dbReference>
<keyword evidence="3" id="KW-0804">Transcription</keyword>
<dbReference type="EMBL" id="JBFASG010000001">
    <property type="protein sequence ID" value="MEV4921361.1"/>
    <property type="molecule type" value="Genomic_DNA"/>
</dbReference>
<comment type="caution">
    <text evidence="7">The sequence shown here is derived from an EMBL/GenBank/DDBJ whole genome shotgun (WGS) entry which is preliminary data.</text>
</comment>
<feature type="compositionally biased region" description="Basic and acidic residues" evidence="5">
    <location>
        <begin position="129"/>
        <end position="144"/>
    </location>
</feature>
<dbReference type="SUPFAM" id="SSF52833">
    <property type="entry name" value="Thioredoxin-like"/>
    <property type="match status" value="1"/>
</dbReference>
<dbReference type="InterPro" id="IPR000551">
    <property type="entry name" value="MerR-type_HTH_dom"/>
</dbReference>
<dbReference type="Gene3D" id="3.40.30.10">
    <property type="entry name" value="Glutaredoxin"/>
    <property type="match status" value="1"/>
</dbReference>
<dbReference type="Pfam" id="PF00376">
    <property type="entry name" value="MerR"/>
    <property type="match status" value="1"/>
</dbReference>
<sequence>MSGMKIGELARCAGVTIKAVRYYESLGLVTPRRLANGYRDYTEDDARLVREIRTLSSLGIPVERTRPFLACLAAGRQHADDCPESLAGYREAVDELTERIEALTARRAVLMQHLRQAAYRNSGVPLPGGEEREGREEHEGHEEREEHEEYGEHPMSDLHRLPENLPVPEDDGAADHLPGLKVPRIELPSTTGEKVGIHTLGTGRTVVYVYPLTGRPDADLSHGWDAIPGARGCTAEACDFRDHHHELLAAGAQGVFGLSSQDTAYQREVVERLRLPFAMLSDPRLSLAAALDLPTFTFDGATLFKRLTLVIRDEAIEHVFYPVFPPNEHARQVLAWLRDNPAE</sequence>
<dbReference type="PROSITE" id="PS50937">
    <property type="entry name" value="HTH_MERR_2"/>
    <property type="match status" value="1"/>
</dbReference>
<dbReference type="SMART" id="SM00422">
    <property type="entry name" value="HTH_MERR"/>
    <property type="match status" value="1"/>
</dbReference>
<dbReference type="Pfam" id="PF08534">
    <property type="entry name" value="Redoxin"/>
    <property type="match status" value="1"/>
</dbReference>
<evidence type="ECO:0000313" key="8">
    <source>
        <dbReference type="Proteomes" id="UP001552479"/>
    </source>
</evidence>
<keyword evidence="1" id="KW-0805">Transcription regulation</keyword>
<feature type="coiled-coil region" evidence="4">
    <location>
        <begin position="86"/>
        <end position="113"/>
    </location>
</feature>
<keyword evidence="4" id="KW-0175">Coiled coil</keyword>
<dbReference type="PRINTS" id="PR00040">
    <property type="entry name" value="HTHMERR"/>
</dbReference>
<keyword evidence="8" id="KW-1185">Reference proteome</keyword>
<reference evidence="7 8" key="1">
    <citation type="submission" date="2024-06" db="EMBL/GenBank/DDBJ databases">
        <title>The Natural Products Discovery Center: Release of the First 8490 Sequenced Strains for Exploring Actinobacteria Biosynthetic Diversity.</title>
        <authorList>
            <person name="Kalkreuter E."/>
            <person name="Kautsar S.A."/>
            <person name="Yang D."/>
            <person name="Bader C.D."/>
            <person name="Teijaro C.N."/>
            <person name="Fluegel L."/>
            <person name="Davis C.M."/>
            <person name="Simpson J.R."/>
            <person name="Lauterbach L."/>
            <person name="Steele A.D."/>
            <person name="Gui C."/>
            <person name="Meng S."/>
            <person name="Li G."/>
            <person name="Viehrig K."/>
            <person name="Ye F."/>
            <person name="Su P."/>
            <person name="Kiefer A.F."/>
            <person name="Nichols A."/>
            <person name="Cepeda A.J."/>
            <person name="Yan W."/>
            <person name="Fan B."/>
            <person name="Jiang Y."/>
            <person name="Adhikari A."/>
            <person name="Zheng C.-J."/>
            <person name="Schuster L."/>
            <person name="Cowan T.M."/>
            <person name="Smanski M.J."/>
            <person name="Chevrette M.G."/>
            <person name="De Carvalho L.P.S."/>
            <person name="Shen B."/>
        </authorList>
    </citation>
    <scope>NUCLEOTIDE SEQUENCE [LARGE SCALE GENOMIC DNA]</scope>
    <source>
        <strain evidence="7 8">NPDC053791</strain>
    </source>
</reference>
<accession>A0ABV3ILR7</accession>
<evidence type="ECO:0000256" key="3">
    <source>
        <dbReference type="ARBA" id="ARBA00023163"/>
    </source>
</evidence>
<name>A0ABV3ILR7_9ACTN</name>
<dbReference type="InterPro" id="IPR047057">
    <property type="entry name" value="MerR_fam"/>
</dbReference>
<evidence type="ECO:0000259" key="6">
    <source>
        <dbReference type="PROSITE" id="PS50937"/>
    </source>
</evidence>
<organism evidence="7 8">
    <name type="scientific">Streptomyces roseoverticillatus</name>
    <dbReference type="NCBI Taxonomy" id="66429"/>
    <lineage>
        <taxon>Bacteria</taxon>
        <taxon>Bacillati</taxon>
        <taxon>Actinomycetota</taxon>
        <taxon>Actinomycetes</taxon>
        <taxon>Kitasatosporales</taxon>
        <taxon>Streptomycetaceae</taxon>
        <taxon>Streptomyces</taxon>
    </lineage>
</organism>
<evidence type="ECO:0000256" key="4">
    <source>
        <dbReference type="SAM" id="Coils"/>
    </source>
</evidence>
<dbReference type="InterPro" id="IPR013740">
    <property type="entry name" value="Redoxin"/>
</dbReference>
<evidence type="ECO:0000313" key="7">
    <source>
        <dbReference type="EMBL" id="MEV4921361.1"/>
    </source>
</evidence>
<dbReference type="InterPro" id="IPR036249">
    <property type="entry name" value="Thioredoxin-like_sf"/>
</dbReference>
<dbReference type="PROSITE" id="PS00552">
    <property type="entry name" value="HTH_MERR_1"/>
    <property type="match status" value="1"/>
</dbReference>
<evidence type="ECO:0000256" key="5">
    <source>
        <dbReference type="SAM" id="MobiDB-lite"/>
    </source>
</evidence>
<evidence type="ECO:0000256" key="1">
    <source>
        <dbReference type="ARBA" id="ARBA00023015"/>
    </source>
</evidence>
<protein>
    <submittedName>
        <fullName evidence="7">MerR family transcriptional regulator</fullName>
    </submittedName>
</protein>
<dbReference type="SUPFAM" id="SSF46955">
    <property type="entry name" value="Putative DNA-binding domain"/>
    <property type="match status" value="1"/>
</dbReference>
<feature type="region of interest" description="Disordered" evidence="5">
    <location>
        <begin position="121"/>
        <end position="153"/>
    </location>
</feature>
<feature type="domain" description="HTH merR-type" evidence="6">
    <location>
        <begin position="3"/>
        <end position="71"/>
    </location>
</feature>
<evidence type="ECO:0000256" key="2">
    <source>
        <dbReference type="ARBA" id="ARBA00023125"/>
    </source>
</evidence>